<protein>
    <submittedName>
        <fullName evidence="1">Uncharacterized protein</fullName>
    </submittedName>
</protein>
<accession>A0A8S5Q858</accession>
<reference evidence="1" key="1">
    <citation type="journal article" date="2021" name="Proc. Natl. Acad. Sci. U.S.A.">
        <title>A Catalog of Tens of Thousands of Viruses from Human Metagenomes Reveals Hidden Associations with Chronic Diseases.</title>
        <authorList>
            <person name="Tisza M.J."/>
            <person name="Buck C.B."/>
        </authorList>
    </citation>
    <scope>NUCLEOTIDE SEQUENCE</scope>
    <source>
        <strain evidence="1">CtZ5d16</strain>
    </source>
</reference>
<organism evidence="1">
    <name type="scientific">Podoviridae sp. ctZ5d16</name>
    <dbReference type="NCBI Taxonomy" id="2825257"/>
    <lineage>
        <taxon>Viruses</taxon>
        <taxon>Duplodnaviria</taxon>
        <taxon>Heunggongvirae</taxon>
        <taxon>Uroviricota</taxon>
        <taxon>Caudoviricetes</taxon>
    </lineage>
</organism>
<sequence>MKLQEAIDKCDKFKPNQYDEETKVEWINELEQRIVDEIITRHEGFEDFAFQPYQPGEEAALLVQEPYSSLYIKFLFSQIDLYNSELDRYNNSATLFNYTYADYQAWYRRNHMPIQSPFTVTTSLKEQNKVNLSIQRVGTTAGVEVTVKFERLGNKFIVKNFTQANIYAGFSTPVSKDTSVLIRPDTFQTVMIGERFDYEKTAANTLYILPEADSSQEEGVEIQLIVV</sequence>
<dbReference type="EMBL" id="BK015606">
    <property type="protein sequence ID" value="DAE15527.1"/>
    <property type="molecule type" value="Genomic_DNA"/>
</dbReference>
<proteinExistence type="predicted"/>
<evidence type="ECO:0000313" key="1">
    <source>
        <dbReference type="EMBL" id="DAE15527.1"/>
    </source>
</evidence>
<name>A0A8S5Q858_9CAUD</name>